<dbReference type="AlphaFoldDB" id="A0A1H2X6V0"/>
<name>A0A1H2X6V0_THIRO</name>
<protein>
    <submittedName>
        <fullName evidence="1">Uncharacterized protein</fullName>
    </submittedName>
</protein>
<accession>A0A1H2X6V0</accession>
<gene>
    <name evidence="1" type="ORF">SAMN05421783_11053</name>
</gene>
<evidence type="ECO:0000313" key="2">
    <source>
        <dbReference type="Proteomes" id="UP000198816"/>
    </source>
</evidence>
<dbReference type="Proteomes" id="UP000198816">
    <property type="component" value="Unassembled WGS sequence"/>
</dbReference>
<organism evidence="1 2">
    <name type="scientific">Thiocapsa roseopersicina</name>
    <dbReference type="NCBI Taxonomy" id="1058"/>
    <lineage>
        <taxon>Bacteria</taxon>
        <taxon>Pseudomonadati</taxon>
        <taxon>Pseudomonadota</taxon>
        <taxon>Gammaproteobacteria</taxon>
        <taxon>Chromatiales</taxon>
        <taxon>Chromatiaceae</taxon>
        <taxon>Thiocapsa</taxon>
    </lineage>
</organism>
<reference evidence="2" key="1">
    <citation type="submission" date="2016-10" db="EMBL/GenBank/DDBJ databases">
        <authorList>
            <person name="Varghese N."/>
            <person name="Submissions S."/>
        </authorList>
    </citation>
    <scope>NUCLEOTIDE SEQUENCE [LARGE SCALE GENOMIC DNA]</scope>
    <source>
        <strain evidence="2">DSM 217</strain>
    </source>
</reference>
<dbReference type="RefSeq" id="WP_093032068.1">
    <property type="nucleotide sequence ID" value="NZ_FNNZ01000010.1"/>
</dbReference>
<dbReference type="EMBL" id="FNNZ01000010">
    <property type="protein sequence ID" value="SDW88632.1"/>
    <property type="molecule type" value="Genomic_DNA"/>
</dbReference>
<evidence type="ECO:0000313" key="1">
    <source>
        <dbReference type="EMBL" id="SDW88632.1"/>
    </source>
</evidence>
<sequence>MPKINNDHALRDALNGLDAQQQRILGSRFAHHVMQLSKDERVNRAIETGMREQAASGELEDAFKAAKAYATKTYTDCGKDTDWLAQADHFVAASAAAALTPDALLTEKQNRAWKAAMQARMAVNCTLIEEDDAPETSEAEHQYALAETFLG</sequence>
<dbReference type="OrthoDB" id="5624898at2"/>
<proteinExistence type="predicted"/>
<keyword evidence="2" id="KW-1185">Reference proteome</keyword>